<dbReference type="PANTHER" id="PTHR11712:SF320">
    <property type="entry name" value="BETA-KETOACYL SYNTHASE"/>
    <property type="match status" value="1"/>
</dbReference>
<evidence type="ECO:0000259" key="4">
    <source>
        <dbReference type="PROSITE" id="PS52004"/>
    </source>
</evidence>
<dbReference type="SMART" id="SM00825">
    <property type="entry name" value="PKS_KS"/>
    <property type="match status" value="1"/>
</dbReference>
<dbReference type="PROSITE" id="PS00606">
    <property type="entry name" value="KS3_1"/>
    <property type="match status" value="1"/>
</dbReference>
<dbReference type="InterPro" id="IPR018201">
    <property type="entry name" value="Ketoacyl_synth_AS"/>
</dbReference>
<dbReference type="Pfam" id="PF02801">
    <property type="entry name" value="Ketoacyl-synt_C"/>
    <property type="match status" value="1"/>
</dbReference>
<gene>
    <name evidence="5" type="ORF">TREVI0001_0278</name>
</gene>
<dbReference type="InterPro" id="IPR014030">
    <property type="entry name" value="Ketoacyl_synth_N"/>
</dbReference>
<dbReference type="EMBL" id="ACYH01000073">
    <property type="protein sequence ID" value="EEV19174.1"/>
    <property type="molecule type" value="Genomic_DNA"/>
</dbReference>
<comment type="caution">
    <text evidence="5">The sequence shown here is derived from an EMBL/GenBank/DDBJ whole genome shotgun (WGS) entry which is preliminary data.</text>
</comment>
<dbReference type="GO" id="GO:0004315">
    <property type="term" value="F:3-oxoacyl-[acyl-carrier-protein] synthase activity"/>
    <property type="evidence" value="ECO:0007669"/>
    <property type="project" value="InterPro"/>
</dbReference>
<dbReference type="SUPFAM" id="SSF53901">
    <property type="entry name" value="Thiolase-like"/>
    <property type="match status" value="1"/>
</dbReference>
<dbReference type="GO" id="GO:0006633">
    <property type="term" value="P:fatty acid biosynthetic process"/>
    <property type="evidence" value="ECO:0007669"/>
    <property type="project" value="InterPro"/>
</dbReference>
<feature type="domain" description="Ketosynthase family 3 (KS3)" evidence="4">
    <location>
        <begin position="1"/>
        <end position="409"/>
    </location>
</feature>
<dbReference type="GO" id="GO:0005829">
    <property type="term" value="C:cytosol"/>
    <property type="evidence" value="ECO:0007669"/>
    <property type="project" value="TreeGrafter"/>
</dbReference>
<dbReference type="InterPro" id="IPR000794">
    <property type="entry name" value="Beta-ketoacyl_synthase"/>
</dbReference>
<evidence type="ECO:0000256" key="3">
    <source>
        <dbReference type="RuleBase" id="RU003694"/>
    </source>
</evidence>
<keyword evidence="2 3" id="KW-0808">Transferase</keyword>
<evidence type="ECO:0000256" key="1">
    <source>
        <dbReference type="ARBA" id="ARBA00008467"/>
    </source>
</evidence>
<proteinExistence type="inferred from homology"/>
<name>C8PU35_9SPIR</name>
<dbReference type="Gene3D" id="3.40.47.10">
    <property type="match status" value="1"/>
</dbReference>
<evidence type="ECO:0000313" key="5">
    <source>
        <dbReference type="EMBL" id="EEV19174.1"/>
    </source>
</evidence>
<dbReference type="AlphaFoldDB" id="C8PU35"/>
<sequence>MPSDRKRQAQRMQSILLDVGLINCMARTKADFYTAYFVEQKSGLRPCSKLDSTFSLGLVPAEWYIHETLPHPYNNRINKLARCACRQIEPLVHSAKQKYGADRIGIVVGTTDNGSEETNAFLSSLMNTSEERKADSGSYTLDMQCLSLCSEYLAHYFGITGFTSTISTACTSSAHAISRADELLKSGICDVVIAGGVDIVSDVVLGGFSALGAVDINTTNPFSKNRHGINLGEGAAFFVMAKENFTDAKNVIVLKGASDNADAFHMTSPDVSGTAAAACIQAALQRAQISISDIDYINLHGTGTDLNDQMESRAVNLIGGSNIPCSSSKTALGHTLGAAGAMELAVCYSALSELNTQRLLPPHFYDGMYDPDLPPIRLVTGSTIAERLNTVMSFSFAFGGNNACLIIGRN</sequence>
<reference evidence="5 6" key="1">
    <citation type="submission" date="2009-07" db="EMBL/GenBank/DDBJ databases">
        <authorList>
            <person name="Madupu R."/>
            <person name="Sebastian Y."/>
            <person name="Durkin A.S."/>
            <person name="Torralba M."/>
            <person name="Methe B."/>
            <person name="Sutton G.G."/>
            <person name="Strausberg R.L."/>
            <person name="Nelson K.E."/>
        </authorList>
    </citation>
    <scope>NUCLEOTIDE SEQUENCE [LARGE SCALE GENOMIC DNA]</scope>
    <source>
        <strain evidence="5 6">ATCC 35580</strain>
    </source>
</reference>
<accession>C8PU35</accession>
<dbReference type="InterPro" id="IPR016039">
    <property type="entry name" value="Thiolase-like"/>
</dbReference>
<dbReference type="STRING" id="596324.TREVI0001_0278"/>
<dbReference type="PANTHER" id="PTHR11712">
    <property type="entry name" value="POLYKETIDE SYNTHASE-RELATED"/>
    <property type="match status" value="1"/>
</dbReference>
<dbReference type="InterPro" id="IPR020841">
    <property type="entry name" value="PKS_Beta-ketoAc_synthase_dom"/>
</dbReference>
<dbReference type="PROSITE" id="PS52004">
    <property type="entry name" value="KS3_2"/>
    <property type="match status" value="1"/>
</dbReference>
<dbReference type="InterPro" id="IPR014031">
    <property type="entry name" value="Ketoacyl_synth_C"/>
</dbReference>
<dbReference type="Proteomes" id="UP000004509">
    <property type="component" value="Unassembled WGS sequence"/>
</dbReference>
<comment type="similarity">
    <text evidence="1 3">Belongs to the thiolase-like superfamily. Beta-ketoacyl-ACP synthases family.</text>
</comment>
<dbReference type="eggNOG" id="COG0304">
    <property type="taxonomic scope" value="Bacteria"/>
</dbReference>
<evidence type="ECO:0000313" key="6">
    <source>
        <dbReference type="Proteomes" id="UP000004509"/>
    </source>
</evidence>
<evidence type="ECO:0000256" key="2">
    <source>
        <dbReference type="ARBA" id="ARBA00022679"/>
    </source>
</evidence>
<protein>
    <submittedName>
        <fullName evidence="5">Beta-ketoacyl synthase, C-terminal domain protein</fullName>
    </submittedName>
</protein>
<organism evidence="5 6">
    <name type="scientific">Treponema vincentii ATCC 35580</name>
    <dbReference type="NCBI Taxonomy" id="596324"/>
    <lineage>
        <taxon>Bacteria</taxon>
        <taxon>Pseudomonadati</taxon>
        <taxon>Spirochaetota</taxon>
        <taxon>Spirochaetia</taxon>
        <taxon>Spirochaetales</taxon>
        <taxon>Treponemataceae</taxon>
        <taxon>Treponema</taxon>
    </lineage>
</organism>
<dbReference type="Pfam" id="PF00109">
    <property type="entry name" value="ketoacyl-synt"/>
    <property type="match status" value="1"/>
</dbReference>